<protein>
    <submittedName>
        <fullName evidence="1">Uncharacterized protein</fullName>
    </submittedName>
</protein>
<accession>A0A2P2PD53</accession>
<evidence type="ECO:0000313" key="1">
    <source>
        <dbReference type="EMBL" id="MBX52646.1"/>
    </source>
</evidence>
<name>A0A2P2PD53_RHIMU</name>
<dbReference type="EMBL" id="GGEC01072162">
    <property type="protein sequence ID" value="MBX52646.1"/>
    <property type="molecule type" value="Transcribed_RNA"/>
</dbReference>
<sequence>MRHRESRRLGKACCQSRITSKTLSKMQVRGR</sequence>
<proteinExistence type="predicted"/>
<organism evidence="1">
    <name type="scientific">Rhizophora mucronata</name>
    <name type="common">Asiatic mangrove</name>
    <dbReference type="NCBI Taxonomy" id="61149"/>
    <lineage>
        <taxon>Eukaryota</taxon>
        <taxon>Viridiplantae</taxon>
        <taxon>Streptophyta</taxon>
        <taxon>Embryophyta</taxon>
        <taxon>Tracheophyta</taxon>
        <taxon>Spermatophyta</taxon>
        <taxon>Magnoliopsida</taxon>
        <taxon>eudicotyledons</taxon>
        <taxon>Gunneridae</taxon>
        <taxon>Pentapetalae</taxon>
        <taxon>rosids</taxon>
        <taxon>fabids</taxon>
        <taxon>Malpighiales</taxon>
        <taxon>Rhizophoraceae</taxon>
        <taxon>Rhizophora</taxon>
    </lineage>
</organism>
<dbReference type="AlphaFoldDB" id="A0A2P2PD53"/>
<reference evidence="1" key="1">
    <citation type="submission" date="2018-02" db="EMBL/GenBank/DDBJ databases">
        <title>Rhizophora mucronata_Transcriptome.</title>
        <authorList>
            <person name="Meera S.P."/>
            <person name="Sreeshan A."/>
            <person name="Augustine A."/>
        </authorList>
    </citation>
    <scope>NUCLEOTIDE SEQUENCE</scope>
    <source>
        <tissue evidence="1">Leaf</tissue>
    </source>
</reference>